<keyword evidence="2" id="KW-1185">Reference proteome</keyword>
<dbReference type="AlphaFoldDB" id="A0A4W4ECT7"/>
<name>A0A4W4ECT7_ELEEL</name>
<reference evidence="2" key="2">
    <citation type="journal article" date="2017" name="Sci. Adv.">
        <title>A tail of two voltages: Proteomic comparison of the three electric organs of the electric eel.</title>
        <authorList>
            <person name="Traeger L.L."/>
            <person name="Sabat G."/>
            <person name="Barrett-Wilt G.A."/>
            <person name="Wells G.B."/>
            <person name="Sussman M.R."/>
        </authorList>
    </citation>
    <scope>NUCLEOTIDE SEQUENCE [LARGE SCALE GENOMIC DNA]</scope>
</reference>
<protein>
    <submittedName>
        <fullName evidence="1">Uncharacterized protein</fullName>
    </submittedName>
</protein>
<accession>A0A4W4ECT7</accession>
<reference evidence="2" key="1">
    <citation type="journal article" date="2014" name="Science">
        <title>Nonhuman genetics. Genomic basis for the convergent evolution of electric organs.</title>
        <authorList>
            <person name="Gallant J.R."/>
            <person name="Traeger L.L."/>
            <person name="Volkening J.D."/>
            <person name="Moffett H."/>
            <person name="Chen P.H."/>
            <person name="Novina C.D."/>
            <person name="Phillips G.N.Jr."/>
            <person name="Anand R."/>
            <person name="Wells G.B."/>
            <person name="Pinch M."/>
            <person name="Guth R."/>
            <person name="Unguez G.A."/>
            <person name="Albert J.S."/>
            <person name="Zakon H.H."/>
            <person name="Samanta M.P."/>
            <person name="Sussman M.R."/>
        </authorList>
    </citation>
    <scope>NUCLEOTIDE SEQUENCE [LARGE SCALE GENOMIC DNA]</scope>
</reference>
<evidence type="ECO:0000313" key="2">
    <source>
        <dbReference type="Proteomes" id="UP000314983"/>
    </source>
</evidence>
<dbReference type="Proteomes" id="UP000314983">
    <property type="component" value="Chromosome 14"/>
</dbReference>
<reference evidence="1" key="5">
    <citation type="submission" date="2025-09" db="UniProtKB">
        <authorList>
            <consortium name="Ensembl"/>
        </authorList>
    </citation>
    <scope>IDENTIFICATION</scope>
</reference>
<evidence type="ECO:0000313" key="1">
    <source>
        <dbReference type="Ensembl" id="ENSEEEP00000009491.1"/>
    </source>
</evidence>
<dbReference type="Ensembl" id="ENSEEET00000009609.2">
    <property type="protein sequence ID" value="ENSEEEP00000009491.1"/>
    <property type="gene ID" value="ENSEEEG00000004844.2"/>
</dbReference>
<organism evidence="1 2">
    <name type="scientific">Electrophorus electricus</name>
    <name type="common">Electric eel</name>
    <name type="synonym">Gymnotus electricus</name>
    <dbReference type="NCBI Taxonomy" id="8005"/>
    <lineage>
        <taxon>Eukaryota</taxon>
        <taxon>Metazoa</taxon>
        <taxon>Chordata</taxon>
        <taxon>Craniata</taxon>
        <taxon>Vertebrata</taxon>
        <taxon>Euteleostomi</taxon>
        <taxon>Actinopterygii</taxon>
        <taxon>Neopterygii</taxon>
        <taxon>Teleostei</taxon>
        <taxon>Ostariophysi</taxon>
        <taxon>Gymnotiformes</taxon>
        <taxon>Gymnotoidei</taxon>
        <taxon>Gymnotidae</taxon>
        <taxon>Electrophorus</taxon>
    </lineage>
</organism>
<reference evidence="1" key="4">
    <citation type="submission" date="2025-08" db="UniProtKB">
        <authorList>
            <consortium name="Ensembl"/>
        </authorList>
    </citation>
    <scope>IDENTIFICATION</scope>
</reference>
<reference evidence="1" key="3">
    <citation type="submission" date="2020-05" db="EMBL/GenBank/DDBJ databases">
        <title>Electrophorus electricus (electric eel) genome, fEleEle1, primary haplotype.</title>
        <authorList>
            <person name="Myers G."/>
            <person name="Meyer A."/>
            <person name="Fedrigo O."/>
            <person name="Formenti G."/>
            <person name="Rhie A."/>
            <person name="Tracey A."/>
            <person name="Sims Y."/>
            <person name="Jarvis E.D."/>
        </authorList>
    </citation>
    <scope>NUCLEOTIDE SEQUENCE [LARGE SCALE GENOMIC DNA]</scope>
</reference>
<sequence>MCWPKSETTFLSTVKSQILLVTYLSSPSIYKSVAISLQRDVAPDTNQHRGDPEDNMANVI</sequence>
<proteinExistence type="predicted"/>